<reference evidence="1" key="1">
    <citation type="submission" date="2022-06" db="EMBL/GenBank/DDBJ databases">
        <title>Uncovering the hologenomic basis of an extraordinary plant invasion.</title>
        <authorList>
            <person name="Bieker V.C."/>
            <person name="Martin M.D."/>
            <person name="Gilbert T."/>
            <person name="Hodgins K."/>
            <person name="Battlay P."/>
            <person name="Petersen B."/>
            <person name="Wilson J."/>
        </authorList>
    </citation>
    <scope>NUCLEOTIDE SEQUENCE</scope>
    <source>
        <strain evidence="1">AA19_3_7</strain>
        <tissue evidence="1">Leaf</tissue>
    </source>
</reference>
<accession>A0AAD5GXQ2</accession>
<sequence>MRMLYFVTTKIKFEDGRIMESSLANSPPDDDSIVEAERANIADIIMGHLTCSKHCSFDRLVDHTYYEAPFRVVKVTRGARQ</sequence>
<gene>
    <name evidence="1" type="ORF">M8C21_024336</name>
</gene>
<name>A0AAD5GXQ2_AMBAR</name>
<comment type="caution">
    <text evidence="1">The sequence shown here is derived from an EMBL/GenBank/DDBJ whole genome shotgun (WGS) entry which is preliminary data.</text>
</comment>
<keyword evidence="2" id="KW-1185">Reference proteome</keyword>
<evidence type="ECO:0000313" key="1">
    <source>
        <dbReference type="EMBL" id="KAI7755473.1"/>
    </source>
</evidence>
<evidence type="ECO:0000313" key="2">
    <source>
        <dbReference type="Proteomes" id="UP001206925"/>
    </source>
</evidence>
<protein>
    <submittedName>
        <fullName evidence="1">Uncharacterized protein</fullName>
    </submittedName>
</protein>
<proteinExistence type="predicted"/>
<dbReference type="AlphaFoldDB" id="A0AAD5GXQ2"/>
<organism evidence="1 2">
    <name type="scientific">Ambrosia artemisiifolia</name>
    <name type="common">Common ragweed</name>
    <dbReference type="NCBI Taxonomy" id="4212"/>
    <lineage>
        <taxon>Eukaryota</taxon>
        <taxon>Viridiplantae</taxon>
        <taxon>Streptophyta</taxon>
        <taxon>Embryophyta</taxon>
        <taxon>Tracheophyta</taxon>
        <taxon>Spermatophyta</taxon>
        <taxon>Magnoliopsida</taxon>
        <taxon>eudicotyledons</taxon>
        <taxon>Gunneridae</taxon>
        <taxon>Pentapetalae</taxon>
        <taxon>asterids</taxon>
        <taxon>campanulids</taxon>
        <taxon>Asterales</taxon>
        <taxon>Asteraceae</taxon>
        <taxon>Asteroideae</taxon>
        <taxon>Heliantheae alliance</taxon>
        <taxon>Heliantheae</taxon>
        <taxon>Ambrosia</taxon>
    </lineage>
</organism>
<dbReference type="Proteomes" id="UP001206925">
    <property type="component" value="Unassembled WGS sequence"/>
</dbReference>
<dbReference type="EMBL" id="JAMZMK010001088">
    <property type="protein sequence ID" value="KAI7755473.1"/>
    <property type="molecule type" value="Genomic_DNA"/>
</dbReference>